<reference evidence="1" key="1">
    <citation type="submission" date="2014-09" db="EMBL/GenBank/DDBJ databases">
        <authorList>
            <person name="Magalhaes I.L.F."/>
            <person name="Oliveira U."/>
            <person name="Santos F.R."/>
            <person name="Vidigal T.H.D.A."/>
            <person name="Brescovit A.D."/>
            <person name="Santos A.J."/>
        </authorList>
    </citation>
    <scope>NUCLEOTIDE SEQUENCE</scope>
    <source>
        <tissue evidence="1">Shoot tissue taken approximately 20 cm above the soil surface</tissue>
    </source>
</reference>
<name>A0A0A8Z5I7_ARUDO</name>
<dbReference type="EMBL" id="GBRH01265870">
    <property type="protein sequence ID" value="JAD32025.1"/>
    <property type="molecule type" value="Transcribed_RNA"/>
</dbReference>
<organism evidence="1">
    <name type="scientific">Arundo donax</name>
    <name type="common">Giant reed</name>
    <name type="synonym">Donax arundinaceus</name>
    <dbReference type="NCBI Taxonomy" id="35708"/>
    <lineage>
        <taxon>Eukaryota</taxon>
        <taxon>Viridiplantae</taxon>
        <taxon>Streptophyta</taxon>
        <taxon>Embryophyta</taxon>
        <taxon>Tracheophyta</taxon>
        <taxon>Spermatophyta</taxon>
        <taxon>Magnoliopsida</taxon>
        <taxon>Liliopsida</taxon>
        <taxon>Poales</taxon>
        <taxon>Poaceae</taxon>
        <taxon>PACMAD clade</taxon>
        <taxon>Arundinoideae</taxon>
        <taxon>Arundineae</taxon>
        <taxon>Arundo</taxon>
    </lineage>
</organism>
<proteinExistence type="predicted"/>
<dbReference type="AlphaFoldDB" id="A0A0A8Z5I7"/>
<protein>
    <submittedName>
        <fullName evidence="1">Uncharacterized protein</fullName>
    </submittedName>
</protein>
<reference evidence="1" key="2">
    <citation type="journal article" date="2015" name="Data Brief">
        <title>Shoot transcriptome of the giant reed, Arundo donax.</title>
        <authorList>
            <person name="Barrero R.A."/>
            <person name="Guerrero F.D."/>
            <person name="Moolhuijzen P."/>
            <person name="Goolsby J.A."/>
            <person name="Tidwell J."/>
            <person name="Bellgard S.E."/>
            <person name="Bellgard M.I."/>
        </authorList>
    </citation>
    <scope>NUCLEOTIDE SEQUENCE</scope>
    <source>
        <tissue evidence="1">Shoot tissue taken approximately 20 cm above the soil surface</tissue>
    </source>
</reference>
<accession>A0A0A8Z5I7</accession>
<evidence type="ECO:0000313" key="1">
    <source>
        <dbReference type="EMBL" id="JAD32025.1"/>
    </source>
</evidence>
<sequence>MSGQCSSSITISFFVDFHVFLVWM</sequence>